<keyword evidence="4" id="KW-1185">Reference proteome</keyword>
<evidence type="ECO:0000256" key="1">
    <source>
        <dbReference type="ARBA" id="ARBA00006484"/>
    </source>
</evidence>
<evidence type="ECO:0000313" key="3">
    <source>
        <dbReference type="EMBL" id="PYG90276.1"/>
    </source>
</evidence>
<dbReference type="Gene3D" id="3.40.50.720">
    <property type="entry name" value="NAD(P)-binding Rossmann-like Domain"/>
    <property type="match status" value="1"/>
</dbReference>
<dbReference type="PROSITE" id="PS00061">
    <property type="entry name" value="ADH_SHORT"/>
    <property type="match status" value="1"/>
</dbReference>
<accession>A0A318XPJ6</accession>
<evidence type="ECO:0000313" key="4">
    <source>
        <dbReference type="Proteomes" id="UP000248132"/>
    </source>
</evidence>
<dbReference type="PANTHER" id="PTHR24321">
    <property type="entry name" value="DEHYDROGENASES, SHORT CHAIN"/>
    <property type="match status" value="1"/>
</dbReference>
<dbReference type="GO" id="GO:0016491">
    <property type="term" value="F:oxidoreductase activity"/>
    <property type="evidence" value="ECO:0007669"/>
    <property type="project" value="UniProtKB-KW"/>
</dbReference>
<proteinExistence type="inferred from homology"/>
<dbReference type="InterPro" id="IPR036291">
    <property type="entry name" value="NAD(P)-bd_dom_sf"/>
</dbReference>
<dbReference type="OrthoDB" id="9803333at2"/>
<dbReference type="Pfam" id="PF13561">
    <property type="entry name" value="adh_short_C2"/>
    <property type="match status" value="1"/>
</dbReference>
<dbReference type="AlphaFoldDB" id="A0A318XPJ6"/>
<dbReference type="RefSeq" id="WP_110460253.1">
    <property type="nucleotide sequence ID" value="NZ_QKMR01000001.1"/>
</dbReference>
<evidence type="ECO:0000256" key="2">
    <source>
        <dbReference type="ARBA" id="ARBA00023002"/>
    </source>
</evidence>
<comment type="caution">
    <text evidence="3">The sequence shown here is derived from an EMBL/GenBank/DDBJ whole genome shotgun (WGS) entry which is preliminary data.</text>
</comment>
<dbReference type="InterPro" id="IPR002347">
    <property type="entry name" value="SDR_fam"/>
</dbReference>
<dbReference type="PANTHER" id="PTHR24321:SF8">
    <property type="entry name" value="ESTRADIOL 17-BETA-DEHYDROGENASE 8-RELATED"/>
    <property type="match status" value="1"/>
</dbReference>
<keyword evidence="2" id="KW-0560">Oxidoreductase</keyword>
<protein>
    <submittedName>
        <fullName evidence="3">3-oxoacyl-[acyl-carrier protein] reductase</fullName>
    </submittedName>
</protein>
<dbReference type="PRINTS" id="PR00081">
    <property type="entry name" value="GDHRDH"/>
</dbReference>
<dbReference type="EMBL" id="QKMR01000001">
    <property type="protein sequence ID" value="PYG90276.1"/>
    <property type="molecule type" value="Genomic_DNA"/>
</dbReference>
<dbReference type="CDD" id="cd05233">
    <property type="entry name" value="SDR_c"/>
    <property type="match status" value="1"/>
</dbReference>
<sequence length="258" mass="27122">MAENYREPNIIFDGWTAPEGTGIIVTGAASGIGAATAILAAQSGLKVAAWDMFAEGIKETIERAGEYGVNIKPVQADLSSDEAVQAAMEETLTFCKPLYLANVAGPKMLNSQWNFNEVISIAVGMIHRLCLAFEATEPGEGSAIVNVAALAGVFEAGGGDPWYASAKSAIAGYTRHQAVELKGRPRMNCVCPGGPIHTPRNHGAVTGEFMQHLVSINPMGRPGRPEEEATAIMFLLSPASSYINGVILAVDGGLHLAR</sequence>
<dbReference type="InterPro" id="IPR020904">
    <property type="entry name" value="Sc_DH/Rdtase_CS"/>
</dbReference>
<name>A0A318XPJ6_9FIRM</name>
<gene>
    <name evidence="3" type="ORF">LY28_00157</name>
</gene>
<reference evidence="3 4" key="1">
    <citation type="submission" date="2018-06" db="EMBL/GenBank/DDBJ databases">
        <title>Genomic Encyclopedia of Type Strains, Phase I: the one thousand microbial genomes (KMG-I) project.</title>
        <authorList>
            <person name="Kyrpides N."/>
        </authorList>
    </citation>
    <scope>NUCLEOTIDE SEQUENCE [LARGE SCALE GENOMIC DNA]</scope>
    <source>
        <strain evidence="3 4">DSM 19573</strain>
    </source>
</reference>
<organism evidence="3 4">
    <name type="scientific">Ruminiclostridium sufflavum DSM 19573</name>
    <dbReference type="NCBI Taxonomy" id="1121337"/>
    <lineage>
        <taxon>Bacteria</taxon>
        <taxon>Bacillati</taxon>
        <taxon>Bacillota</taxon>
        <taxon>Clostridia</taxon>
        <taxon>Eubacteriales</taxon>
        <taxon>Oscillospiraceae</taxon>
        <taxon>Ruminiclostridium</taxon>
    </lineage>
</organism>
<dbReference type="Proteomes" id="UP000248132">
    <property type="component" value="Unassembled WGS sequence"/>
</dbReference>
<comment type="similarity">
    <text evidence="1">Belongs to the short-chain dehydrogenases/reductases (SDR) family.</text>
</comment>
<dbReference type="SUPFAM" id="SSF51735">
    <property type="entry name" value="NAD(P)-binding Rossmann-fold domains"/>
    <property type="match status" value="1"/>
</dbReference>